<sequence>MRYEIKNIKIPIEELKDDLAQYICHNLKIKLDEISAFNITSKSIDARKSHQDEINIIFSVVFNYSKDIKKGKTKWTIRKEDEIANVSSQIQSKERKFSDKAPIIVGFGPAGIFAALKLAEYGLNPIVLERGKDVDARTVDINKFWQDRNLDEDSNVQFGEGGAGAFSDGKLTTRVKDYTCKEILRKFVDAGAPEEIMYLNKPHVGTDKLRGVIKNMRNQIIDLGGQVLFNSCVTDILIEKGQVVGVEVNNKENYFTNQLILATGHSARDTYEMIIKRDISVDAKGFAIGLRIEHDQKYLNKIQYGKYYDHPKLKAADYQLAYRDDVSKRGVYSFCMCPGGLVVASSSEKGSVVTNGMSYYARNLTNANSALVVNINPQDFNNDPLEGIAFQRKYEKFAFEIGGKNYNAPVQLVGDFLKGKVSTHTSSIKPSYKPGTTPTDLAQVLPEYVSSSIRNALPYFDKKIKGFADYETVLTGVETRTSSPMRIVRNKETKESINVKGLFPVGEGAGYAGGIMSAAIDGIKCAYLIAASV</sequence>
<gene>
    <name evidence="2" type="ORF">GC105_10450</name>
</gene>
<dbReference type="PANTHER" id="PTHR42842:SF3">
    <property type="entry name" value="FAD_NAD(P)-BINDING OXIDOREDUCTASE FAMILY PROTEIN"/>
    <property type="match status" value="1"/>
</dbReference>
<evidence type="ECO:0000313" key="3">
    <source>
        <dbReference type="Proteomes" id="UP000440004"/>
    </source>
</evidence>
<dbReference type="AlphaFoldDB" id="A0A6A7K9K4"/>
<comment type="caution">
    <text evidence="2">The sequence shown here is derived from an EMBL/GenBank/DDBJ whole genome shotgun (WGS) entry which is preliminary data.</text>
</comment>
<dbReference type="InterPro" id="IPR036188">
    <property type="entry name" value="FAD/NAD-bd_sf"/>
</dbReference>
<dbReference type="InterPro" id="IPR028348">
    <property type="entry name" value="FAD-binding_protein"/>
</dbReference>
<dbReference type="PIRSF" id="PIRSF038984">
    <property type="entry name" value="FAD_binding_protein"/>
    <property type="match status" value="1"/>
</dbReference>
<evidence type="ECO:0000259" key="1">
    <source>
        <dbReference type="Pfam" id="PF21688"/>
    </source>
</evidence>
<keyword evidence="3" id="KW-1185">Reference proteome</keyword>
<accession>A0A6A7K9K4</accession>
<feature type="domain" description="FAD-dependent protein C-terminal" evidence="1">
    <location>
        <begin position="286"/>
        <end position="481"/>
    </location>
</feature>
<reference evidence="2 3" key="1">
    <citation type="submission" date="2019-10" db="EMBL/GenBank/DDBJ databases">
        <title>Alkalibaculum tamaniensis sp.nov., a new alkaliphilic acetogen, isolated on methoxylated aromatics from a mud volcano.</title>
        <authorList>
            <person name="Khomyakova M.A."/>
            <person name="Merkel A.Y."/>
            <person name="Bonch-Osmolovskaya E.A."/>
            <person name="Slobodkin A.I."/>
        </authorList>
    </citation>
    <scope>NUCLEOTIDE SEQUENCE [LARGE SCALE GENOMIC DNA]</scope>
    <source>
        <strain evidence="2 3">M08DMB</strain>
    </source>
</reference>
<organism evidence="2 3">
    <name type="scientific">Alkalibaculum sporogenes</name>
    <dbReference type="NCBI Taxonomy" id="2655001"/>
    <lineage>
        <taxon>Bacteria</taxon>
        <taxon>Bacillati</taxon>
        <taxon>Bacillota</taxon>
        <taxon>Clostridia</taxon>
        <taxon>Eubacteriales</taxon>
        <taxon>Eubacteriaceae</taxon>
        <taxon>Alkalibaculum</taxon>
    </lineage>
</organism>
<name>A0A6A7K9K4_9FIRM</name>
<dbReference type="Proteomes" id="UP000440004">
    <property type="component" value="Unassembled WGS sequence"/>
</dbReference>
<dbReference type="RefSeq" id="WP_152804498.1">
    <property type="nucleotide sequence ID" value="NZ_WHNX01000015.1"/>
</dbReference>
<dbReference type="Gene3D" id="3.50.50.60">
    <property type="entry name" value="FAD/NAD(P)-binding domain"/>
    <property type="match status" value="2"/>
</dbReference>
<dbReference type="Gene3D" id="3.30.70.2700">
    <property type="match status" value="1"/>
</dbReference>
<protein>
    <recommendedName>
        <fullName evidence="1">FAD-dependent protein C-terminal domain-containing protein</fullName>
    </recommendedName>
</protein>
<proteinExistence type="predicted"/>
<dbReference type="PRINTS" id="PR00411">
    <property type="entry name" value="PNDRDTASEI"/>
</dbReference>
<dbReference type="Pfam" id="PF21688">
    <property type="entry name" value="FAD-depend_C"/>
    <property type="match status" value="1"/>
</dbReference>
<dbReference type="PANTHER" id="PTHR42842">
    <property type="entry name" value="FAD/NAD(P)-BINDING OXIDOREDUCTASE"/>
    <property type="match status" value="1"/>
</dbReference>
<dbReference type="SUPFAM" id="SSF51905">
    <property type="entry name" value="FAD/NAD(P)-binding domain"/>
    <property type="match status" value="1"/>
</dbReference>
<dbReference type="InterPro" id="IPR049516">
    <property type="entry name" value="FAD-depend_C"/>
</dbReference>
<dbReference type="EMBL" id="WHNX01000015">
    <property type="protein sequence ID" value="MPW26209.1"/>
    <property type="molecule type" value="Genomic_DNA"/>
</dbReference>
<evidence type="ECO:0000313" key="2">
    <source>
        <dbReference type="EMBL" id="MPW26209.1"/>
    </source>
</evidence>